<evidence type="ECO:0000313" key="2">
    <source>
        <dbReference type="Proteomes" id="UP000591272"/>
    </source>
</evidence>
<dbReference type="Proteomes" id="UP000591272">
    <property type="component" value="Unassembled WGS sequence"/>
</dbReference>
<dbReference type="RefSeq" id="WP_179834538.1">
    <property type="nucleotide sequence ID" value="NZ_BMRD01000018.1"/>
</dbReference>
<gene>
    <name evidence="1" type="ORF">BJ999_003807</name>
</gene>
<reference evidence="1 2" key="1">
    <citation type="submission" date="2020-07" db="EMBL/GenBank/DDBJ databases">
        <title>Sequencing the genomes of 1000 actinobacteria strains.</title>
        <authorList>
            <person name="Klenk H.-P."/>
        </authorList>
    </citation>
    <scope>NUCLEOTIDE SEQUENCE [LARGE SCALE GENOMIC DNA]</scope>
    <source>
        <strain evidence="1 2">DSM 43461</strain>
    </source>
</reference>
<dbReference type="EMBL" id="JACCBT010000001">
    <property type="protein sequence ID" value="NYE13511.1"/>
    <property type="molecule type" value="Genomic_DNA"/>
</dbReference>
<protein>
    <submittedName>
        <fullName evidence="1">Uncharacterized protein</fullName>
    </submittedName>
</protein>
<organism evidence="1 2">
    <name type="scientific">Actinomadura citrea</name>
    <dbReference type="NCBI Taxonomy" id="46158"/>
    <lineage>
        <taxon>Bacteria</taxon>
        <taxon>Bacillati</taxon>
        <taxon>Actinomycetota</taxon>
        <taxon>Actinomycetes</taxon>
        <taxon>Streptosporangiales</taxon>
        <taxon>Thermomonosporaceae</taxon>
        <taxon>Actinomadura</taxon>
    </lineage>
</organism>
<name>A0A7Y9GBT2_9ACTN</name>
<dbReference type="AlphaFoldDB" id="A0A7Y9GBT2"/>
<keyword evidence="2" id="KW-1185">Reference proteome</keyword>
<comment type="caution">
    <text evidence="1">The sequence shown here is derived from an EMBL/GenBank/DDBJ whole genome shotgun (WGS) entry which is preliminary data.</text>
</comment>
<evidence type="ECO:0000313" key="1">
    <source>
        <dbReference type="EMBL" id="NYE13511.1"/>
    </source>
</evidence>
<proteinExistence type="predicted"/>
<accession>A0A7Y9GBT2</accession>
<sequence>MRRDATRRWTRRTAITAPAIAARSGRPAARAGMADRDHVRDLHALLPVFF</sequence>